<proteinExistence type="predicted"/>
<evidence type="ECO:0000313" key="3">
    <source>
        <dbReference type="Proteomes" id="UP000390335"/>
    </source>
</evidence>
<evidence type="ECO:0000256" key="1">
    <source>
        <dbReference type="SAM" id="Coils"/>
    </source>
</evidence>
<comment type="caution">
    <text evidence="2">The sequence shown here is derived from an EMBL/GenBank/DDBJ whole genome shotgun (WGS) entry which is preliminary data.</text>
</comment>
<reference evidence="2 3" key="1">
    <citation type="journal article" date="2020" name="Genome Biol. Evol.">
        <title>Rhizobium dioscoreae sp. nov., a plant growth-promoting bacterium isolated from yam (Dioscorea species).</title>
        <authorList>
            <person name="Ouyabe M."/>
            <person name="Tanaka N."/>
            <person name="Shiwa Y."/>
            <person name="Fujita N."/>
            <person name="Kikuno H."/>
            <person name="Babil P."/>
            <person name="Shiwachi H."/>
        </authorList>
    </citation>
    <scope>NUCLEOTIDE SEQUENCE [LARGE SCALE GENOMIC DNA]</scope>
    <source>
        <strain evidence="2 3">S-93</strain>
    </source>
</reference>
<feature type="coiled-coil region" evidence="1">
    <location>
        <begin position="14"/>
        <end position="41"/>
    </location>
</feature>
<name>A0ABQ0ZDD2_9HYPH</name>
<dbReference type="EMBL" id="BLAJ01000021">
    <property type="protein sequence ID" value="GES53591.1"/>
    <property type="molecule type" value="Genomic_DNA"/>
</dbReference>
<keyword evidence="3" id="KW-1185">Reference proteome</keyword>
<accession>A0ABQ0ZDD2</accession>
<protein>
    <submittedName>
        <fullName evidence="2">Uncharacterized protein</fullName>
    </submittedName>
</protein>
<sequence length="50" mass="6001">MADLDLFTKPSIPIEELRDRMIKLQRDIELLRAKIKTTEEEGWRLTLFRA</sequence>
<gene>
    <name evidence="2" type="ORF">RsS93_62050</name>
</gene>
<dbReference type="Proteomes" id="UP000390335">
    <property type="component" value="Unassembled WGS sequence"/>
</dbReference>
<organism evidence="2 3">
    <name type="scientific">Rhizobium dioscoreae</name>
    <dbReference type="NCBI Taxonomy" id="2653122"/>
    <lineage>
        <taxon>Bacteria</taxon>
        <taxon>Pseudomonadati</taxon>
        <taxon>Pseudomonadota</taxon>
        <taxon>Alphaproteobacteria</taxon>
        <taxon>Hyphomicrobiales</taxon>
        <taxon>Rhizobiaceae</taxon>
        <taxon>Rhizobium/Agrobacterium group</taxon>
        <taxon>Rhizobium</taxon>
    </lineage>
</organism>
<dbReference type="RefSeq" id="WP_173002610.1">
    <property type="nucleotide sequence ID" value="NZ_BLAI01000011.1"/>
</dbReference>
<evidence type="ECO:0000313" key="2">
    <source>
        <dbReference type="EMBL" id="GES53591.1"/>
    </source>
</evidence>
<keyword evidence="1" id="KW-0175">Coiled coil</keyword>